<protein>
    <submittedName>
        <fullName evidence="1">Uncharacterized protein</fullName>
    </submittedName>
</protein>
<sequence>MCLNGEQIICADAVILTSLKDALRRTGGYFASPEEIVRLTAILANLSDNTVNPSVIGQSAQALSDLAGIVIPETTRLIILEIEPDNASHPLLVPFLCPVLVLISVNDYEQAADKIRLLSTKSASFPLTSLFPTPAPCRHIIILRFMPPTMHRFHFYPMHFRIFP</sequence>
<evidence type="ECO:0000313" key="2">
    <source>
        <dbReference type="Proteomes" id="UP000260773"/>
    </source>
</evidence>
<dbReference type="GO" id="GO:0016620">
    <property type="term" value="F:oxidoreductase activity, acting on the aldehyde or oxo group of donors, NAD or NADP as acceptor"/>
    <property type="evidence" value="ECO:0007669"/>
    <property type="project" value="InterPro"/>
</dbReference>
<reference evidence="1 2" key="1">
    <citation type="submission" date="2018-08" db="EMBL/GenBank/DDBJ databases">
        <title>A genome reference for cultivated species of the human gut microbiota.</title>
        <authorList>
            <person name="Zou Y."/>
            <person name="Xue W."/>
            <person name="Luo G."/>
        </authorList>
    </citation>
    <scope>NUCLEOTIDE SEQUENCE [LARGE SCALE GENOMIC DNA]</scope>
    <source>
        <strain evidence="1 2">AF45-17</strain>
    </source>
</reference>
<proteinExistence type="predicted"/>
<accession>A0A3E2TPK7</accession>
<dbReference type="Proteomes" id="UP000260773">
    <property type="component" value="Unassembled WGS sequence"/>
</dbReference>
<dbReference type="AlphaFoldDB" id="A0A3E2TPK7"/>
<dbReference type="EMBL" id="QVEP01000011">
    <property type="protein sequence ID" value="RGB80368.1"/>
    <property type="molecule type" value="Genomic_DNA"/>
</dbReference>
<evidence type="ECO:0000313" key="1">
    <source>
        <dbReference type="EMBL" id="RGB80368.1"/>
    </source>
</evidence>
<dbReference type="Gene3D" id="3.40.309.10">
    <property type="entry name" value="Aldehyde Dehydrogenase, Chain A, domain 2"/>
    <property type="match status" value="1"/>
</dbReference>
<name>A0A3E2TPK7_9FIRM</name>
<dbReference type="InterPro" id="IPR016163">
    <property type="entry name" value="Ald_DH_C"/>
</dbReference>
<gene>
    <name evidence="1" type="ORF">DW070_06205</name>
</gene>
<comment type="caution">
    <text evidence="1">The sequence shown here is derived from an EMBL/GenBank/DDBJ whole genome shotgun (WGS) entry which is preliminary data.</text>
</comment>
<organism evidence="1 2">
    <name type="scientific">Coprococcus catus</name>
    <dbReference type="NCBI Taxonomy" id="116085"/>
    <lineage>
        <taxon>Bacteria</taxon>
        <taxon>Bacillati</taxon>
        <taxon>Bacillota</taxon>
        <taxon>Clostridia</taxon>
        <taxon>Lachnospirales</taxon>
        <taxon>Lachnospiraceae</taxon>
        <taxon>Coprococcus</taxon>
    </lineage>
</organism>